<sequence length="713" mass="80853">MNWHRMMATGVCLTSNGYESRSASSLLTTSPAKVSGNPYQAELDYRHALNRVKRIVFFYRHPRISRRCGTTHYCQFFQWIMTLTEWVFLHSERFKPQLHLFENIDTTDLDHEFLFKWASGGKTELLDLESRIEKALINVLASIEGDPELAEQIDSSLADLPGLTLPDHRVSEWLMFPPAQTTRLRAWLELKGYFRANGASRGRLAIQPLFRDLINQDVKADHLSPPLLLRLGTLNQADAPQQAGFTSRHSREKPSINIEQVDQGVRDQTPPLRMEFVDMSRLHIRKLSLLSANCDAGLPPSTVWSQVTFAPTLTLDLEPKGSTPTAPPEVALHCLGHAIRFVLSYGDDLVDYAIKVKNRLHAEQVRRAPLGISRHVSYLDKLPTLSLRSDIPTSLAPLRIDRIHSIFRGKSTPIFSNDGGKPIAGTIREHMGLVDALHLLEACMFVIVGTTAARRQIELRKLEDDCLAKIVGTGWYLKFGLGKDILGNAQGQLTRCIPNLAATAVGQIRRLNRAWRSLHQAASKKLLYGVTGNFDACGNTTGMQINQRLDLFCDYIEVPLDENGHRWYLRTHEMRRFWAYSFFYKFGLGELHTIGWFLGHRESEQTWAYIRESFDGRDNEMRQIKAAYASSILGGRHLAHDESGQAVTKIREVVLKHFGCSQLTLIDSGDLQAYLENILEDGILEIEPKFIRDVNGADYEIMWIVRPKDAFND</sequence>
<evidence type="ECO:0000313" key="2">
    <source>
        <dbReference type="Proteomes" id="UP000236220"/>
    </source>
</evidence>
<proteinExistence type="predicted"/>
<comment type="caution">
    <text evidence="1">The sequence shown here is derived from an EMBL/GenBank/DDBJ whole genome shotgun (WGS) entry which is preliminary data.</text>
</comment>
<gene>
    <name evidence="1" type="ORF">Lysil_1515</name>
</gene>
<evidence type="ECO:0000313" key="1">
    <source>
        <dbReference type="EMBL" id="PNS07339.1"/>
    </source>
</evidence>
<protein>
    <submittedName>
        <fullName evidence="1">Uncharacterized protein</fullName>
    </submittedName>
</protein>
<dbReference type="Proteomes" id="UP000236220">
    <property type="component" value="Unassembled WGS sequence"/>
</dbReference>
<accession>A0A2K1PX41</accession>
<dbReference type="AlphaFoldDB" id="A0A2K1PX41"/>
<reference evidence="1 2" key="1">
    <citation type="submission" date="2017-08" db="EMBL/GenBank/DDBJ databases">
        <title>Lysobacter sylvestris genome.</title>
        <authorList>
            <person name="Zhang D.-C."/>
            <person name="Albuquerque L."/>
            <person name="Franca L."/>
            <person name="Froufe H.J.C."/>
            <person name="Barroso C."/>
            <person name="Egas C."/>
            <person name="Da Costa M."/>
            <person name="Margesin R."/>
        </authorList>
    </citation>
    <scope>NUCLEOTIDE SEQUENCE [LARGE SCALE GENOMIC DNA]</scope>
    <source>
        <strain evidence="1 2">AM20-91</strain>
    </source>
</reference>
<keyword evidence="2" id="KW-1185">Reference proteome</keyword>
<organism evidence="1 2">
    <name type="scientific">Solilutibacter silvestris</name>
    <dbReference type="NCBI Taxonomy" id="1645665"/>
    <lineage>
        <taxon>Bacteria</taxon>
        <taxon>Pseudomonadati</taxon>
        <taxon>Pseudomonadota</taxon>
        <taxon>Gammaproteobacteria</taxon>
        <taxon>Lysobacterales</taxon>
        <taxon>Lysobacteraceae</taxon>
        <taxon>Solilutibacter</taxon>
    </lineage>
</organism>
<name>A0A2K1PX41_9GAMM</name>
<dbReference type="EMBL" id="NPZB01000002">
    <property type="protein sequence ID" value="PNS07339.1"/>
    <property type="molecule type" value="Genomic_DNA"/>
</dbReference>